<comment type="subcellular location">
    <subcellularLocation>
        <location evidence="1">Cell membrane</location>
        <topology evidence="1">Multi-pass membrane protein</topology>
    </subcellularLocation>
</comment>
<proteinExistence type="predicted"/>
<evidence type="ECO:0000259" key="7">
    <source>
        <dbReference type="Pfam" id="PF11728"/>
    </source>
</evidence>
<protein>
    <recommendedName>
        <fullName evidence="7">Putative aromatic acid exporter C-terminal domain-containing protein</fullName>
    </recommendedName>
</protein>
<dbReference type="Pfam" id="PF11728">
    <property type="entry name" value="ArAE_1_C"/>
    <property type="match status" value="1"/>
</dbReference>
<dbReference type="PANTHER" id="PTHR40064:SF1">
    <property type="entry name" value="MEMBRANE PROTEIN"/>
    <property type="match status" value="1"/>
</dbReference>
<evidence type="ECO:0000256" key="2">
    <source>
        <dbReference type="ARBA" id="ARBA00022475"/>
    </source>
</evidence>
<gene>
    <name evidence="8" type="ORF">H9742_05245</name>
</gene>
<comment type="caution">
    <text evidence="8">The sequence shown here is derived from an EMBL/GenBank/DDBJ whole genome shotgun (WGS) entry which is preliminary data.</text>
</comment>
<accession>A0A9D1UC22</accession>
<evidence type="ECO:0000313" key="8">
    <source>
        <dbReference type="EMBL" id="HIW80925.1"/>
    </source>
</evidence>
<evidence type="ECO:0000256" key="6">
    <source>
        <dbReference type="SAM" id="Phobius"/>
    </source>
</evidence>
<dbReference type="InterPro" id="IPR052984">
    <property type="entry name" value="UPF0421"/>
</dbReference>
<dbReference type="Pfam" id="PF06081">
    <property type="entry name" value="ArAE_1"/>
    <property type="match status" value="1"/>
</dbReference>
<dbReference type="PANTHER" id="PTHR40064">
    <property type="entry name" value="MEMBRANE PROTEIN-RELATED"/>
    <property type="match status" value="1"/>
</dbReference>
<sequence length="336" mass="37897">MFWKRKQINWKPQITASLKIAAAAVISIGLAGELGLKYSATAGIITVLSIRNTKRETLKSAVNRGLAFLCALALSAVCFALLDYTLWAFAVYLLLFAFLCLCLGWGEAIAMDSVLITHFLGERSMAPAMLCNEVLLFVIGAAMGILVNLHLHRKEGEFARLADEVDGQIKGILHRMSLWLPKEDKSAYDGDCFEKLEKALEKAKLCAASNYNNALFDRDSSELDYIRMREQQSVLLKEIYANIKAIAYLPKQARQVAELIGEIERDYHKENTVEGLIDSLDELLLEMKGQKLPESREEFEARAILFYILMQLKNLLELKREFVLNKINDAQKNAQE</sequence>
<feature type="transmembrane region" description="Helical" evidence="6">
    <location>
        <begin position="126"/>
        <end position="151"/>
    </location>
</feature>
<evidence type="ECO:0000256" key="1">
    <source>
        <dbReference type="ARBA" id="ARBA00004651"/>
    </source>
</evidence>
<reference evidence="8" key="1">
    <citation type="journal article" date="2021" name="PeerJ">
        <title>Extensive microbial diversity within the chicken gut microbiome revealed by metagenomics and culture.</title>
        <authorList>
            <person name="Gilroy R."/>
            <person name="Ravi A."/>
            <person name="Getino M."/>
            <person name="Pursley I."/>
            <person name="Horton D.L."/>
            <person name="Alikhan N.F."/>
            <person name="Baker D."/>
            <person name="Gharbi K."/>
            <person name="Hall N."/>
            <person name="Watson M."/>
            <person name="Adriaenssens E.M."/>
            <person name="Foster-Nyarko E."/>
            <person name="Jarju S."/>
            <person name="Secka A."/>
            <person name="Antonio M."/>
            <person name="Oren A."/>
            <person name="Chaudhuri R.R."/>
            <person name="La Ragione R."/>
            <person name="Hildebrand F."/>
            <person name="Pallen M.J."/>
        </authorList>
    </citation>
    <scope>NUCLEOTIDE SEQUENCE</scope>
    <source>
        <strain evidence="8">CHK195-6426</strain>
    </source>
</reference>
<dbReference type="Gene3D" id="1.20.120.940">
    <property type="entry name" value="Putative aromatic acid exporter, C-terminal domain"/>
    <property type="match status" value="1"/>
</dbReference>
<dbReference type="InterPro" id="IPR010343">
    <property type="entry name" value="ArAE_1"/>
</dbReference>
<keyword evidence="4 6" id="KW-1133">Transmembrane helix</keyword>
<evidence type="ECO:0000256" key="4">
    <source>
        <dbReference type="ARBA" id="ARBA00022989"/>
    </source>
</evidence>
<dbReference type="AlphaFoldDB" id="A0A9D1UC22"/>
<dbReference type="GO" id="GO:0005886">
    <property type="term" value="C:plasma membrane"/>
    <property type="evidence" value="ECO:0007669"/>
    <property type="project" value="UniProtKB-SubCell"/>
</dbReference>
<dbReference type="InterPro" id="IPR021062">
    <property type="entry name" value="ArAE_1_C"/>
</dbReference>
<dbReference type="EMBL" id="DXGH01000029">
    <property type="protein sequence ID" value="HIW80925.1"/>
    <property type="molecule type" value="Genomic_DNA"/>
</dbReference>
<feature type="transmembrane region" description="Helical" evidence="6">
    <location>
        <begin position="65"/>
        <end position="82"/>
    </location>
</feature>
<dbReference type="InterPro" id="IPR038323">
    <property type="entry name" value="ArAE_1_C_sf"/>
</dbReference>
<organism evidence="8 9">
    <name type="scientific">Candidatus Acetatifactor stercoripullorum</name>
    <dbReference type="NCBI Taxonomy" id="2838414"/>
    <lineage>
        <taxon>Bacteria</taxon>
        <taxon>Bacillati</taxon>
        <taxon>Bacillota</taxon>
        <taxon>Clostridia</taxon>
        <taxon>Lachnospirales</taxon>
        <taxon>Lachnospiraceae</taxon>
        <taxon>Acetatifactor</taxon>
    </lineage>
</organism>
<keyword evidence="3 6" id="KW-0812">Transmembrane</keyword>
<feature type="domain" description="Putative aromatic acid exporter C-terminal" evidence="7">
    <location>
        <begin position="158"/>
        <end position="319"/>
    </location>
</feature>
<evidence type="ECO:0000256" key="3">
    <source>
        <dbReference type="ARBA" id="ARBA00022692"/>
    </source>
</evidence>
<keyword evidence="2" id="KW-1003">Cell membrane</keyword>
<reference evidence="8" key="2">
    <citation type="submission" date="2021-04" db="EMBL/GenBank/DDBJ databases">
        <authorList>
            <person name="Gilroy R."/>
        </authorList>
    </citation>
    <scope>NUCLEOTIDE SEQUENCE</scope>
    <source>
        <strain evidence="8">CHK195-6426</strain>
    </source>
</reference>
<name>A0A9D1UC22_9FIRM</name>
<dbReference type="Proteomes" id="UP000824265">
    <property type="component" value="Unassembled WGS sequence"/>
</dbReference>
<feature type="transmembrane region" description="Helical" evidence="6">
    <location>
        <begin position="89"/>
        <end position="106"/>
    </location>
</feature>
<keyword evidence="5 6" id="KW-0472">Membrane</keyword>
<evidence type="ECO:0000313" key="9">
    <source>
        <dbReference type="Proteomes" id="UP000824265"/>
    </source>
</evidence>
<evidence type="ECO:0000256" key="5">
    <source>
        <dbReference type="ARBA" id="ARBA00023136"/>
    </source>
</evidence>